<dbReference type="PANTHER" id="PTHR43479">
    <property type="entry name" value="ACREF/ENVCD OPERON REPRESSOR-RELATED"/>
    <property type="match status" value="1"/>
</dbReference>
<evidence type="ECO:0000256" key="2">
    <source>
        <dbReference type="PROSITE-ProRule" id="PRU00335"/>
    </source>
</evidence>
<dbReference type="AlphaFoldDB" id="A0A256LB46"/>
<dbReference type="GO" id="GO:0003677">
    <property type="term" value="F:DNA binding"/>
    <property type="evidence" value="ECO:0007669"/>
    <property type="project" value="UniProtKB-UniRule"/>
</dbReference>
<dbReference type="InterPro" id="IPR001647">
    <property type="entry name" value="HTH_TetR"/>
</dbReference>
<dbReference type="SUPFAM" id="SSF46689">
    <property type="entry name" value="Homeodomain-like"/>
    <property type="match status" value="1"/>
</dbReference>
<dbReference type="PROSITE" id="PS50977">
    <property type="entry name" value="HTH_TETR_2"/>
    <property type="match status" value="1"/>
</dbReference>
<dbReference type="Pfam" id="PF00440">
    <property type="entry name" value="TetR_N"/>
    <property type="match status" value="1"/>
</dbReference>
<accession>A0A256LB46</accession>
<dbReference type="Proteomes" id="UP000216316">
    <property type="component" value="Unassembled WGS sequence"/>
</dbReference>
<keyword evidence="1 2" id="KW-0238">DNA-binding</keyword>
<dbReference type="PANTHER" id="PTHR43479:SF11">
    <property type="entry name" value="ACREF_ENVCD OPERON REPRESSOR-RELATED"/>
    <property type="match status" value="1"/>
</dbReference>
<dbReference type="EMBL" id="NGNV01000033">
    <property type="protein sequence ID" value="OYR87715.1"/>
    <property type="molecule type" value="Genomic_DNA"/>
</dbReference>
<dbReference type="Proteomes" id="UP000215828">
    <property type="component" value="Unassembled WGS sequence"/>
</dbReference>
<evidence type="ECO:0000313" key="6">
    <source>
        <dbReference type="Proteomes" id="UP000215828"/>
    </source>
</evidence>
<name>A0A256LB46_9LACO</name>
<dbReference type="Gene3D" id="1.10.357.10">
    <property type="entry name" value="Tetracycline Repressor, domain 2"/>
    <property type="match status" value="1"/>
</dbReference>
<dbReference type="InterPro" id="IPR050624">
    <property type="entry name" value="HTH-type_Tx_Regulator"/>
</dbReference>
<organism evidence="5 6">
    <name type="scientific">Lactobacillus taiwanensis</name>
    <dbReference type="NCBI Taxonomy" id="508451"/>
    <lineage>
        <taxon>Bacteria</taxon>
        <taxon>Bacillati</taxon>
        <taxon>Bacillota</taxon>
        <taxon>Bacilli</taxon>
        <taxon>Lactobacillales</taxon>
        <taxon>Lactobacillaceae</taxon>
        <taxon>Lactobacillus</taxon>
    </lineage>
</organism>
<dbReference type="InterPro" id="IPR009057">
    <property type="entry name" value="Homeodomain-like_sf"/>
</dbReference>
<feature type="domain" description="HTH tetR-type" evidence="3">
    <location>
        <begin position="7"/>
        <end position="67"/>
    </location>
</feature>
<sequence>MSDIRVQNTKNNLIAALLGCLENKSVHELKVKDIIDRAGVSTRTFYQYYSDVNDLLRDTEDSFVAEYLKNVEKDRDSLGELDLDTPFEDQLETILNATKNTIEFCYAHKKEIQVLLSDNGDTRFYNMIFQTGCEEIMKRMSQMKNIDELKMDEKEQMRMMISVQVFVHSIIGMVRVLLEYSDRLAPYDVRQSILTFLRESPVASMSINKK</sequence>
<protein>
    <submittedName>
        <fullName evidence="5">TetR family transcriptional regulator</fullName>
    </submittedName>
</protein>
<evidence type="ECO:0000313" key="5">
    <source>
        <dbReference type="EMBL" id="OYR90641.1"/>
    </source>
</evidence>
<evidence type="ECO:0000256" key="1">
    <source>
        <dbReference type="ARBA" id="ARBA00023125"/>
    </source>
</evidence>
<evidence type="ECO:0000313" key="4">
    <source>
        <dbReference type="EMBL" id="OYR87715.1"/>
    </source>
</evidence>
<reference evidence="4" key="2">
    <citation type="submission" date="2017-05" db="EMBL/GenBank/DDBJ databases">
        <authorList>
            <person name="Lin X.B."/>
            <person name="Stothard P."/>
            <person name="Tasseva G."/>
            <person name="Walter J."/>
        </authorList>
    </citation>
    <scope>NUCLEOTIDE SEQUENCE</scope>
    <source>
        <strain evidence="4">609u</strain>
    </source>
</reference>
<feature type="DNA-binding region" description="H-T-H motif" evidence="2">
    <location>
        <begin position="30"/>
        <end position="49"/>
    </location>
</feature>
<dbReference type="EMBL" id="NGNX01000044">
    <property type="protein sequence ID" value="OYR90641.1"/>
    <property type="molecule type" value="Genomic_DNA"/>
</dbReference>
<evidence type="ECO:0000313" key="7">
    <source>
        <dbReference type="Proteomes" id="UP000216316"/>
    </source>
</evidence>
<comment type="caution">
    <text evidence="5">The sequence shown here is derived from an EMBL/GenBank/DDBJ whole genome shotgun (WGS) entry which is preliminary data.</text>
</comment>
<evidence type="ECO:0000259" key="3">
    <source>
        <dbReference type="PROSITE" id="PS50977"/>
    </source>
</evidence>
<dbReference type="RefSeq" id="WP_094496086.1">
    <property type="nucleotide sequence ID" value="NZ_JANKAW010000001.1"/>
</dbReference>
<keyword evidence="7" id="KW-1185">Reference proteome</keyword>
<reference evidence="6 7" key="3">
    <citation type="submission" date="2017-09" db="EMBL/GenBank/DDBJ databases">
        <title>Tripartite evolution among Lactobacillus johnsonii, Lactobacillus taiwanensis, Lactobacillus reuteri and their rodent host.</title>
        <authorList>
            <person name="Wang T."/>
            <person name="Knowles S."/>
            <person name="Cheng C."/>
        </authorList>
    </citation>
    <scope>NUCLEOTIDE SEQUENCE [LARGE SCALE GENOMIC DNA]</scope>
    <source>
        <strain evidence="5 6">609q</strain>
        <strain evidence="4 7">609u</strain>
    </source>
</reference>
<gene>
    <name evidence="4" type="ORF">CBF53_06895</name>
    <name evidence="5" type="ORF">CBF70_08290</name>
</gene>
<reference evidence="5 6" key="1">
    <citation type="submission" date="2017-04" db="EMBL/GenBank/DDBJ databases">
        <authorList>
            <person name="Afonso C.L."/>
            <person name="Miller P.J."/>
            <person name="Scott M.A."/>
            <person name="Spackman E."/>
            <person name="Goraichik I."/>
            <person name="Dimitrov K.M."/>
            <person name="Suarez D.L."/>
            <person name="Swayne D.E."/>
        </authorList>
    </citation>
    <scope>NUCLEOTIDE SEQUENCE [LARGE SCALE GENOMIC DNA]</scope>
    <source>
        <strain evidence="5 6">609q</strain>
    </source>
</reference>
<proteinExistence type="predicted"/>